<evidence type="ECO:0000313" key="1">
    <source>
        <dbReference type="EMBL" id="MPC76418.1"/>
    </source>
</evidence>
<sequence length="74" mass="8340">MRPHAKVSRWKPHLYNTSMSLLGGDWEEERLPSALLESPLFVCFPWRCGKEVGRPVLSFTIGSDQDGCTGCRDS</sequence>
<name>A0A5B7I6D1_PORTR</name>
<evidence type="ECO:0000313" key="2">
    <source>
        <dbReference type="Proteomes" id="UP000324222"/>
    </source>
</evidence>
<comment type="caution">
    <text evidence="1">The sequence shown here is derived from an EMBL/GenBank/DDBJ whole genome shotgun (WGS) entry which is preliminary data.</text>
</comment>
<keyword evidence="2" id="KW-1185">Reference proteome</keyword>
<gene>
    <name evidence="1" type="ORF">E2C01_070828</name>
</gene>
<accession>A0A5B7I6D1</accession>
<proteinExistence type="predicted"/>
<dbReference type="Proteomes" id="UP000324222">
    <property type="component" value="Unassembled WGS sequence"/>
</dbReference>
<protein>
    <submittedName>
        <fullName evidence="1">Uncharacterized protein</fullName>
    </submittedName>
</protein>
<organism evidence="1 2">
    <name type="scientific">Portunus trituberculatus</name>
    <name type="common">Swimming crab</name>
    <name type="synonym">Neptunus trituberculatus</name>
    <dbReference type="NCBI Taxonomy" id="210409"/>
    <lineage>
        <taxon>Eukaryota</taxon>
        <taxon>Metazoa</taxon>
        <taxon>Ecdysozoa</taxon>
        <taxon>Arthropoda</taxon>
        <taxon>Crustacea</taxon>
        <taxon>Multicrustacea</taxon>
        <taxon>Malacostraca</taxon>
        <taxon>Eumalacostraca</taxon>
        <taxon>Eucarida</taxon>
        <taxon>Decapoda</taxon>
        <taxon>Pleocyemata</taxon>
        <taxon>Brachyura</taxon>
        <taxon>Eubrachyura</taxon>
        <taxon>Portunoidea</taxon>
        <taxon>Portunidae</taxon>
        <taxon>Portuninae</taxon>
        <taxon>Portunus</taxon>
    </lineage>
</organism>
<dbReference type="EMBL" id="VSRR010043302">
    <property type="protein sequence ID" value="MPC76418.1"/>
    <property type="molecule type" value="Genomic_DNA"/>
</dbReference>
<reference evidence="1 2" key="1">
    <citation type="submission" date="2019-05" db="EMBL/GenBank/DDBJ databases">
        <title>Another draft genome of Portunus trituberculatus and its Hox gene families provides insights of decapod evolution.</title>
        <authorList>
            <person name="Jeong J.-H."/>
            <person name="Song I."/>
            <person name="Kim S."/>
            <person name="Choi T."/>
            <person name="Kim D."/>
            <person name="Ryu S."/>
            <person name="Kim W."/>
        </authorList>
    </citation>
    <scope>NUCLEOTIDE SEQUENCE [LARGE SCALE GENOMIC DNA]</scope>
    <source>
        <tissue evidence="1">Muscle</tissue>
    </source>
</reference>
<dbReference type="AlphaFoldDB" id="A0A5B7I6D1"/>